<protein>
    <submittedName>
        <fullName evidence="3">Uncharacterized protein</fullName>
    </submittedName>
</protein>
<name>A0ABW7BDN2_9ACTN</name>
<proteinExistence type="predicted"/>
<dbReference type="EMBL" id="JBICYV010000017">
    <property type="protein sequence ID" value="MFG3014906.1"/>
    <property type="molecule type" value="Genomic_DNA"/>
</dbReference>
<keyword evidence="2" id="KW-0812">Transmembrane</keyword>
<reference evidence="3 4" key="1">
    <citation type="submission" date="2024-10" db="EMBL/GenBank/DDBJ databases">
        <title>The Natural Products Discovery Center: Release of the First 8490 Sequenced Strains for Exploring Actinobacteria Biosynthetic Diversity.</title>
        <authorList>
            <person name="Kalkreuter E."/>
            <person name="Kautsar S.A."/>
            <person name="Yang D."/>
            <person name="Bader C.D."/>
            <person name="Teijaro C.N."/>
            <person name="Fluegel L."/>
            <person name="Davis C.M."/>
            <person name="Simpson J.R."/>
            <person name="Lauterbach L."/>
            <person name="Steele A.D."/>
            <person name="Gui C."/>
            <person name="Meng S."/>
            <person name="Li G."/>
            <person name="Viehrig K."/>
            <person name="Ye F."/>
            <person name="Su P."/>
            <person name="Kiefer A.F."/>
            <person name="Nichols A."/>
            <person name="Cepeda A.J."/>
            <person name="Yan W."/>
            <person name="Fan B."/>
            <person name="Jiang Y."/>
            <person name="Adhikari A."/>
            <person name="Zheng C.-J."/>
            <person name="Schuster L."/>
            <person name="Cowan T.M."/>
            <person name="Smanski M.J."/>
            <person name="Chevrette M.G."/>
            <person name="De Carvalho L.P.S."/>
            <person name="Shen B."/>
        </authorList>
    </citation>
    <scope>NUCLEOTIDE SEQUENCE [LARGE SCALE GENOMIC DNA]</scope>
    <source>
        <strain evidence="3 4">NPDC048320</strain>
    </source>
</reference>
<keyword evidence="2" id="KW-0472">Membrane</keyword>
<keyword evidence="2" id="KW-1133">Transmembrane helix</keyword>
<sequence length="88" mass="9331">MTPAENARSREEGPLWLGYALPPFHPAYAPVARGTSDVPVTEPVPVPRTRSRRRRRMPDGAAVSGLLAALCVASLLAAIGLAAVRARC</sequence>
<comment type="caution">
    <text evidence="3">The sequence shown here is derived from an EMBL/GenBank/DDBJ whole genome shotgun (WGS) entry which is preliminary data.</text>
</comment>
<keyword evidence="4" id="KW-1185">Reference proteome</keyword>
<evidence type="ECO:0000313" key="3">
    <source>
        <dbReference type="EMBL" id="MFG3014906.1"/>
    </source>
</evidence>
<feature type="region of interest" description="Disordered" evidence="1">
    <location>
        <begin position="32"/>
        <end position="58"/>
    </location>
</feature>
<organism evidence="3 4">
    <name type="scientific">Streptomyces cinerochromogenes</name>
    <dbReference type="NCBI Taxonomy" id="66422"/>
    <lineage>
        <taxon>Bacteria</taxon>
        <taxon>Bacillati</taxon>
        <taxon>Actinomycetota</taxon>
        <taxon>Actinomycetes</taxon>
        <taxon>Kitasatosporales</taxon>
        <taxon>Streptomycetaceae</taxon>
        <taxon>Streptomyces</taxon>
    </lineage>
</organism>
<dbReference type="RefSeq" id="WP_392822048.1">
    <property type="nucleotide sequence ID" value="NZ_JBICYV010000017.1"/>
</dbReference>
<evidence type="ECO:0000313" key="4">
    <source>
        <dbReference type="Proteomes" id="UP001604267"/>
    </source>
</evidence>
<gene>
    <name evidence="3" type="ORF">ACGFZB_31660</name>
</gene>
<dbReference type="Proteomes" id="UP001604267">
    <property type="component" value="Unassembled WGS sequence"/>
</dbReference>
<accession>A0ABW7BDN2</accession>
<evidence type="ECO:0000256" key="1">
    <source>
        <dbReference type="SAM" id="MobiDB-lite"/>
    </source>
</evidence>
<evidence type="ECO:0000256" key="2">
    <source>
        <dbReference type="SAM" id="Phobius"/>
    </source>
</evidence>
<feature type="transmembrane region" description="Helical" evidence="2">
    <location>
        <begin position="60"/>
        <end position="84"/>
    </location>
</feature>